<reference evidence="1" key="1">
    <citation type="submission" date="2020-10" db="EMBL/GenBank/DDBJ databases">
        <title>Genomic Encyclopedia of Type Strains, Phase IV (KMG-IV): sequencing the most valuable type-strain genomes for metagenomic binning, comparative biology and taxonomic classification.</title>
        <authorList>
            <person name="Goeker M."/>
        </authorList>
    </citation>
    <scope>NUCLEOTIDE SEQUENCE</scope>
    <source>
        <strain evidence="1">DSM 13886</strain>
    </source>
</reference>
<dbReference type="Proteomes" id="UP000658225">
    <property type="component" value="Unassembled WGS sequence"/>
</dbReference>
<evidence type="ECO:0000313" key="2">
    <source>
        <dbReference type="Proteomes" id="UP000658225"/>
    </source>
</evidence>
<protein>
    <submittedName>
        <fullName evidence="1">Uncharacterized protein</fullName>
    </submittedName>
</protein>
<dbReference type="RefSeq" id="WP_192600755.1">
    <property type="nucleotide sequence ID" value="NZ_JADBEL010000059.1"/>
</dbReference>
<gene>
    <name evidence="1" type="ORF">H4683_004311</name>
</gene>
<organism evidence="1 2">
    <name type="scientific">Sporosarcina limicola</name>
    <dbReference type="NCBI Taxonomy" id="34101"/>
    <lineage>
        <taxon>Bacteria</taxon>
        <taxon>Bacillati</taxon>
        <taxon>Bacillota</taxon>
        <taxon>Bacilli</taxon>
        <taxon>Bacillales</taxon>
        <taxon>Caryophanaceae</taxon>
        <taxon>Sporosarcina</taxon>
    </lineage>
</organism>
<evidence type="ECO:0000313" key="1">
    <source>
        <dbReference type="EMBL" id="MBE1557174.1"/>
    </source>
</evidence>
<name>A0A927R8N1_9BACL</name>
<accession>A0A927R8N1</accession>
<dbReference type="EMBL" id="JADBEL010000059">
    <property type="protein sequence ID" value="MBE1557174.1"/>
    <property type="molecule type" value="Genomic_DNA"/>
</dbReference>
<comment type="caution">
    <text evidence="1">The sequence shown here is derived from an EMBL/GenBank/DDBJ whole genome shotgun (WGS) entry which is preliminary data.</text>
</comment>
<dbReference type="AlphaFoldDB" id="A0A927R8N1"/>
<keyword evidence="2" id="KW-1185">Reference proteome</keyword>
<proteinExistence type="predicted"/>
<sequence>MNDIPDGKTDELKRIEENEDEEINILRTGVNGVRKVFLHAKDKTTTSSRVKNLHSGEYLRVVMENYGKKDGCLYNI</sequence>